<dbReference type="InterPro" id="IPR019734">
    <property type="entry name" value="TPR_rpt"/>
</dbReference>
<sequence length="674" mass="70593">MAPSTHALVLTTFFSTATADWRQHLQLAVTAHQQGDLLGAAPNYRAAMAEHEPLRHHPAILTNYGLAAQAEGNTEEAIVAFRTVTDRTPEDANAWFNLGNALVDQGVGDAEAVAAFRHCLSLRPDDAEAYYSLGLNLISAKESDLQGAIEALTTSIGLVPDDAKAHVSLGDAYAKQQKWQLSLAAFRRATELRPAHAATWASLGYVQEELADVAGAEASWRAAIRLAPTGAAAVGSHLNLGGMLRRADRLSEGRAAYAAALALEPTRVEAYMGLGRCYQTPAGSRSAEEIAADHRRFLASTYGVALLLQPTSAEAYVAIGEGLRMYGVHGPCEELGGWCALDHYKAALALAPGNTCAATHVAFGDRRPCDTAEMEALLGTAPGAACGAGGKGKASDGLGDCEGGAVGALDACETHPSSSTIEGLSASNPASSAGALADALAKWRRHGLVVFPQLLSAPRVAALLERVRAAQQGNHTRDYTGVTRDKSFRVHKALPVDDAAAALDELSSSLAPFLEQALGTSAPVLLESGFMCTAPGAQAQLFHRDVAPSVVSCSSMTVSIQVSLVETAATQGALEVIPGSHSFDPAVSDRTRQQELPHVPVAVPSGSVTVYALHTMHRGGANTHVRDRPFYFFTLAGNGLAPPGLAYTIEAADIGQWALAQGGLQRRSRVEILS</sequence>
<protein>
    <submittedName>
        <fullName evidence="5">Tpr domain protein</fullName>
    </submittedName>
</protein>
<dbReference type="InterPro" id="IPR008775">
    <property type="entry name" value="Phytyl_CoA_dOase-like"/>
</dbReference>
<dbReference type="InterPro" id="IPR011990">
    <property type="entry name" value="TPR-like_helical_dom_sf"/>
</dbReference>
<dbReference type="Gene3D" id="1.25.40.10">
    <property type="entry name" value="Tetratricopeptide repeat domain"/>
    <property type="match status" value="3"/>
</dbReference>
<dbReference type="InterPro" id="IPR052346">
    <property type="entry name" value="O-mannosyl-transferase_TMTC"/>
</dbReference>
<dbReference type="SUPFAM" id="SSF48452">
    <property type="entry name" value="TPR-like"/>
    <property type="match status" value="1"/>
</dbReference>
<dbReference type="Pfam" id="PF05721">
    <property type="entry name" value="PhyH"/>
    <property type="match status" value="1"/>
</dbReference>
<accession>A0A0M0JGD0</accession>
<dbReference type="PANTHER" id="PTHR44227:SF3">
    <property type="entry name" value="PROTEIN O-MANNOSYL-TRANSFERASE TMTC4"/>
    <property type="match status" value="1"/>
</dbReference>
<proteinExistence type="predicted"/>
<dbReference type="PANTHER" id="PTHR44227">
    <property type="match status" value="1"/>
</dbReference>
<keyword evidence="4" id="KW-0732">Signal</keyword>
<dbReference type="SMART" id="SM00028">
    <property type="entry name" value="TPR"/>
    <property type="match status" value="7"/>
</dbReference>
<dbReference type="PROSITE" id="PS50005">
    <property type="entry name" value="TPR"/>
    <property type="match status" value="1"/>
</dbReference>
<dbReference type="EMBL" id="JWZX01002967">
    <property type="protein sequence ID" value="KOO25490.1"/>
    <property type="molecule type" value="Genomic_DNA"/>
</dbReference>
<evidence type="ECO:0000256" key="2">
    <source>
        <dbReference type="ARBA" id="ARBA00022803"/>
    </source>
</evidence>
<feature type="signal peptide" evidence="4">
    <location>
        <begin position="1"/>
        <end position="19"/>
    </location>
</feature>
<dbReference type="SUPFAM" id="SSF51197">
    <property type="entry name" value="Clavaminate synthase-like"/>
    <property type="match status" value="1"/>
</dbReference>
<reference evidence="6" key="1">
    <citation type="journal article" date="2015" name="PLoS Genet.">
        <title>Genome Sequence and Transcriptome Analyses of Chrysochromulina tobin: Metabolic Tools for Enhanced Algal Fitness in the Prominent Order Prymnesiales (Haptophyceae).</title>
        <authorList>
            <person name="Hovde B.T."/>
            <person name="Deodato C.R."/>
            <person name="Hunsperger H.M."/>
            <person name="Ryken S.A."/>
            <person name="Yost W."/>
            <person name="Jha R.K."/>
            <person name="Patterson J."/>
            <person name="Monnat R.J. Jr."/>
            <person name="Barlow S.B."/>
            <person name="Starkenburg S.R."/>
            <person name="Cattolico R.A."/>
        </authorList>
    </citation>
    <scope>NUCLEOTIDE SEQUENCE</scope>
    <source>
        <strain evidence="6">CCMP291</strain>
    </source>
</reference>
<keyword evidence="1" id="KW-0677">Repeat</keyword>
<evidence type="ECO:0000256" key="4">
    <source>
        <dbReference type="SAM" id="SignalP"/>
    </source>
</evidence>
<keyword evidence="6" id="KW-1185">Reference proteome</keyword>
<feature type="chain" id="PRO_5005601726" evidence="4">
    <location>
        <begin position="20"/>
        <end position="674"/>
    </location>
</feature>
<keyword evidence="2 3" id="KW-0802">TPR repeat</keyword>
<gene>
    <name evidence="5" type="ORF">Ctob_002799</name>
</gene>
<dbReference type="Proteomes" id="UP000037460">
    <property type="component" value="Unassembled WGS sequence"/>
</dbReference>
<dbReference type="OrthoDB" id="445007at2759"/>
<evidence type="ECO:0000313" key="6">
    <source>
        <dbReference type="Proteomes" id="UP000037460"/>
    </source>
</evidence>
<dbReference type="Pfam" id="PF13432">
    <property type="entry name" value="TPR_16"/>
    <property type="match status" value="2"/>
</dbReference>
<comment type="caution">
    <text evidence="5">The sequence shown here is derived from an EMBL/GenBank/DDBJ whole genome shotgun (WGS) entry which is preliminary data.</text>
</comment>
<feature type="repeat" description="TPR" evidence="3">
    <location>
        <begin position="163"/>
        <end position="196"/>
    </location>
</feature>
<dbReference type="AlphaFoldDB" id="A0A0M0JGD0"/>
<name>A0A0M0JGD0_9EUKA</name>
<dbReference type="Gene3D" id="2.60.120.620">
    <property type="entry name" value="q2cbj1_9rhob like domain"/>
    <property type="match status" value="1"/>
</dbReference>
<evidence type="ECO:0000313" key="5">
    <source>
        <dbReference type="EMBL" id="KOO25490.1"/>
    </source>
</evidence>
<organism evidence="5 6">
    <name type="scientific">Chrysochromulina tobinii</name>
    <dbReference type="NCBI Taxonomy" id="1460289"/>
    <lineage>
        <taxon>Eukaryota</taxon>
        <taxon>Haptista</taxon>
        <taxon>Haptophyta</taxon>
        <taxon>Prymnesiophyceae</taxon>
        <taxon>Prymnesiales</taxon>
        <taxon>Chrysochromulinaceae</taxon>
        <taxon>Chrysochromulina</taxon>
    </lineage>
</organism>
<evidence type="ECO:0000256" key="1">
    <source>
        <dbReference type="ARBA" id="ARBA00022737"/>
    </source>
</evidence>
<evidence type="ECO:0000256" key="3">
    <source>
        <dbReference type="PROSITE-ProRule" id="PRU00339"/>
    </source>
</evidence>